<dbReference type="Pfam" id="PF14117">
    <property type="entry name" value="DUF4287"/>
    <property type="match status" value="1"/>
</dbReference>
<reference evidence="2" key="1">
    <citation type="submission" date="2023-06" db="EMBL/GenBank/DDBJ databases">
        <title>Egi l300058.</title>
        <authorList>
            <person name="Gao L."/>
            <person name="Fang B.-Z."/>
            <person name="Li W.-J."/>
        </authorList>
    </citation>
    <scope>NUCLEOTIDE SEQUENCE</scope>
    <source>
        <strain evidence="2">EGI L300058</strain>
    </source>
</reference>
<organism evidence="2 3">
    <name type="scientific">Demequina muriae</name>
    <dbReference type="NCBI Taxonomy" id="3051664"/>
    <lineage>
        <taxon>Bacteria</taxon>
        <taxon>Bacillati</taxon>
        <taxon>Actinomycetota</taxon>
        <taxon>Actinomycetes</taxon>
        <taxon>Micrococcales</taxon>
        <taxon>Demequinaceae</taxon>
        <taxon>Demequina</taxon>
    </lineage>
</organism>
<evidence type="ECO:0000313" key="3">
    <source>
        <dbReference type="Proteomes" id="UP001172708"/>
    </source>
</evidence>
<gene>
    <name evidence="2" type="ORF">QQX02_06700</name>
</gene>
<dbReference type="Proteomes" id="UP001172708">
    <property type="component" value="Unassembled WGS sequence"/>
</dbReference>
<protein>
    <submittedName>
        <fullName evidence="2">DUF5655 domain-containing protein</fullName>
    </submittedName>
</protein>
<sequence>MGDPQAQASAQIANIEAATGRSVELFADEVAAAGLEKHGEIVAHFKASHGLTHGNANALAHAVRTHLAGGPAEPDALLTLQYAGAKAVLRPILDALVAQASALGDDVDVVVQKTGVSLRRAKQFALVQAPSATRVQLGLNLDATPPGERVTEASGMCTHRASLTAVDEVDDEVAGWLSAAYERAG</sequence>
<dbReference type="EMBL" id="JAUHQA010000001">
    <property type="protein sequence ID" value="MDN4480609.1"/>
    <property type="molecule type" value="Genomic_DNA"/>
</dbReference>
<accession>A0ABT8GGX7</accession>
<dbReference type="InterPro" id="IPR025629">
    <property type="entry name" value="DUF4287"/>
</dbReference>
<dbReference type="Pfam" id="PF18899">
    <property type="entry name" value="DUF5655"/>
    <property type="match status" value="1"/>
</dbReference>
<dbReference type="RefSeq" id="WP_301142043.1">
    <property type="nucleotide sequence ID" value="NZ_JAUHQA010000001.1"/>
</dbReference>
<comment type="caution">
    <text evidence="2">The sequence shown here is derived from an EMBL/GenBank/DDBJ whole genome shotgun (WGS) entry which is preliminary data.</text>
</comment>
<feature type="domain" description="DUF5655" evidence="1">
    <location>
        <begin position="81"/>
        <end position="182"/>
    </location>
</feature>
<keyword evidence="3" id="KW-1185">Reference proteome</keyword>
<name>A0ABT8GGX7_9MICO</name>
<evidence type="ECO:0000313" key="2">
    <source>
        <dbReference type="EMBL" id="MDN4480609.1"/>
    </source>
</evidence>
<proteinExistence type="predicted"/>
<evidence type="ECO:0000259" key="1">
    <source>
        <dbReference type="Pfam" id="PF18899"/>
    </source>
</evidence>
<dbReference type="InterPro" id="IPR043714">
    <property type="entry name" value="DUF5655"/>
</dbReference>